<dbReference type="InterPro" id="IPR017703">
    <property type="entry name" value="YgfZ/GCV_T_CS"/>
</dbReference>
<evidence type="ECO:0000256" key="2">
    <source>
        <dbReference type="ARBA" id="ARBA00022946"/>
    </source>
</evidence>
<keyword evidence="2" id="KW-0809">Transit peptide</keyword>
<evidence type="ECO:0000256" key="5">
    <source>
        <dbReference type="ARBA" id="ARBA00093637"/>
    </source>
</evidence>
<dbReference type="SUPFAM" id="SSF103025">
    <property type="entry name" value="Folate-binding domain"/>
    <property type="match status" value="1"/>
</dbReference>
<dbReference type="GeneID" id="54412144"/>
<dbReference type="Proteomes" id="UP000799771">
    <property type="component" value="Unassembled WGS sequence"/>
</dbReference>
<reference evidence="8" key="1">
    <citation type="journal article" date="2020" name="Stud. Mycol.">
        <title>101 Dothideomycetes genomes: a test case for predicting lifestyles and emergence of pathogens.</title>
        <authorList>
            <person name="Haridas S."/>
            <person name="Albert R."/>
            <person name="Binder M."/>
            <person name="Bloem J."/>
            <person name="Labutti K."/>
            <person name="Salamov A."/>
            <person name="Andreopoulos B."/>
            <person name="Baker S."/>
            <person name="Barry K."/>
            <person name="Bills G."/>
            <person name="Bluhm B."/>
            <person name="Cannon C."/>
            <person name="Castanera R."/>
            <person name="Culley D."/>
            <person name="Daum C."/>
            <person name="Ezra D."/>
            <person name="Gonzalez J."/>
            <person name="Henrissat B."/>
            <person name="Kuo A."/>
            <person name="Liang C."/>
            <person name="Lipzen A."/>
            <person name="Lutzoni F."/>
            <person name="Magnuson J."/>
            <person name="Mondo S."/>
            <person name="Nolan M."/>
            <person name="Ohm R."/>
            <person name="Pangilinan J."/>
            <person name="Park H.-J."/>
            <person name="Ramirez L."/>
            <person name="Alfaro M."/>
            <person name="Sun H."/>
            <person name="Tritt A."/>
            <person name="Yoshinaga Y."/>
            <person name="Zwiers L.-H."/>
            <person name="Turgeon B."/>
            <person name="Goodwin S."/>
            <person name="Spatafora J."/>
            <person name="Crous P."/>
            <person name="Grigoriev I."/>
        </authorList>
    </citation>
    <scope>NUCLEOTIDE SEQUENCE</scope>
    <source>
        <strain evidence="8">CBS 119687</strain>
    </source>
</reference>
<dbReference type="GO" id="GO:0016226">
    <property type="term" value="P:iron-sulfur cluster assembly"/>
    <property type="evidence" value="ECO:0007669"/>
    <property type="project" value="TreeGrafter"/>
</dbReference>
<accession>A0A6A6A5V9</accession>
<evidence type="ECO:0000256" key="6">
    <source>
        <dbReference type="SAM" id="MobiDB-lite"/>
    </source>
</evidence>
<dbReference type="GO" id="GO:0032259">
    <property type="term" value="P:methylation"/>
    <property type="evidence" value="ECO:0007669"/>
    <property type="project" value="UniProtKB-KW"/>
</dbReference>
<evidence type="ECO:0000256" key="1">
    <source>
        <dbReference type="ARBA" id="ARBA00004305"/>
    </source>
</evidence>
<dbReference type="InterPro" id="IPR057460">
    <property type="entry name" value="CAF17_C"/>
</dbReference>
<dbReference type="Pfam" id="PF25455">
    <property type="entry name" value="Beta-barrel_CAF17_C"/>
    <property type="match status" value="1"/>
</dbReference>
<dbReference type="RefSeq" id="XP_033520866.1">
    <property type="nucleotide sequence ID" value="XM_033671712.1"/>
</dbReference>
<dbReference type="PANTHER" id="PTHR22602:SF0">
    <property type="entry name" value="TRANSFERASE CAF17, MITOCHONDRIAL-RELATED"/>
    <property type="match status" value="1"/>
</dbReference>
<feature type="domain" description="CAF17 C-terminal" evidence="7">
    <location>
        <begin position="296"/>
        <end position="380"/>
    </location>
</feature>
<evidence type="ECO:0000313" key="9">
    <source>
        <dbReference type="Proteomes" id="UP000799771"/>
    </source>
</evidence>
<feature type="compositionally biased region" description="Polar residues" evidence="6">
    <location>
        <begin position="71"/>
        <end position="86"/>
    </location>
</feature>
<dbReference type="OrthoDB" id="191995at2759"/>
<gene>
    <name evidence="8" type="ORF">P153DRAFT_399251</name>
</gene>
<name>A0A6A6A5V9_9PLEO</name>
<protein>
    <recommendedName>
        <fullName evidence="5">Iron-sulfur cluster assembly factor IBA57 homolog, mitochondrial</fullName>
    </recommendedName>
</protein>
<dbReference type="AlphaFoldDB" id="A0A6A6A5V9"/>
<dbReference type="GO" id="GO:0008168">
    <property type="term" value="F:methyltransferase activity"/>
    <property type="evidence" value="ECO:0007669"/>
    <property type="project" value="UniProtKB-KW"/>
</dbReference>
<proteinExistence type="inferred from homology"/>
<evidence type="ECO:0000259" key="7">
    <source>
        <dbReference type="Pfam" id="PF25455"/>
    </source>
</evidence>
<dbReference type="InterPro" id="IPR045179">
    <property type="entry name" value="YgfZ/GcvT"/>
</dbReference>
<evidence type="ECO:0000256" key="4">
    <source>
        <dbReference type="ARBA" id="ARBA00093447"/>
    </source>
</evidence>
<dbReference type="PANTHER" id="PTHR22602">
    <property type="entry name" value="TRANSFERASE CAF17, MITOCHONDRIAL-RELATED"/>
    <property type="match status" value="1"/>
</dbReference>
<comment type="subcellular location">
    <subcellularLocation>
        <location evidence="1">Mitochondrion matrix</location>
    </subcellularLocation>
</comment>
<evidence type="ECO:0000313" key="8">
    <source>
        <dbReference type="EMBL" id="KAF2126474.1"/>
    </source>
</evidence>
<feature type="region of interest" description="Disordered" evidence="6">
    <location>
        <begin position="67"/>
        <end position="88"/>
    </location>
</feature>
<dbReference type="InterPro" id="IPR027266">
    <property type="entry name" value="TrmE/GcvT-like"/>
</dbReference>
<comment type="similarity">
    <text evidence="4">Belongs to the GcvT family. CAF17/IBA57 subfamily.</text>
</comment>
<keyword evidence="8" id="KW-0808">Transferase</keyword>
<dbReference type="EMBL" id="ML977513">
    <property type="protein sequence ID" value="KAF2126474.1"/>
    <property type="molecule type" value="Genomic_DNA"/>
</dbReference>
<keyword evidence="9" id="KW-1185">Reference proteome</keyword>
<keyword evidence="3" id="KW-0496">Mitochondrion</keyword>
<dbReference type="NCBIfam" id="TIGR03317">
    <property type="entry name" value="ygfZ_signature"/>
    <property type="match status" value="1"/>
</dbReference>
<evidence type="ECO:0000256" key="3">
    <source>
        <dbReference type="ARBA" id="ARBA00023128"/>
    </source>
</evidence>
<dbReference type="GO" id="GO:0005759">
    <property type="term" value="C:mitochondrial matrix"/>
    <property type="evidence" value="ECO:0007669"/>
    <property type="project" value="UniProtKB-SubCell"/>
</dbReference>
<keyword evidence="8" id="KW-0489">Methyltransferase</keyword>
<sequence>MASLLSSNPLRTRIFVCDTCRSSLRLERNARSAVPRTLTTASWQSRQYRRNQPNYLPTLRFSPRPYHEQRTYSSATRPTNSGTTPLPQRRLLSLSGPDAAKFLQGLITNNVDPQHPSPTPFYSAFLDARGRVLWDVFIWVYPELVAEKGAWACYIEVDAEEAASLKKHLKRHKLRSKINIEDAEGLMVWAAWGDMCEKMDNEGVVVSMHDPRGPGLWRGLVKDNMTTLGERDVVDEVQYRIKRYQLGIPEGPLEIPRETALPMEHNIDLSSGIDFKKGCYVGQELTIRTKHTGVVRKRVLPVTLYTMSSTTETSISPEQDVDLSFNADFPELPPGADIKPLDSAGQPKKGRACGKFIAGVGNVGLALCRLEIMTPMKISAEGGSWKPGTKFGVSLGTQVEDGEERGGGDEIAGVRATLHDWFLVKERDLWDKNRTRI</sequence>
<dbReference type="Gene3D" id="3.30.1360.120">
    <property type="entry name" value="Probable tRNA modification gtpase trme, domain 1"/>
    <property type="match status" value="2"/>
</dbReference>
<organism evidence="8 9">
    <name type="scientific">Dothidotthia symphoricarpi CBS 119687</name>
    <dbReference type="NCBI Taxonomy" id="1392245"/>
    <lineage>
        <taxon>Eukaryota</taxon>
        <taxon>Fungi</taxon>
        <taxon>Dikarya</taxon>
        <taxon>Ascomycota</taxon>
        <taxon>Pezizomycotina</taxon>
        <taxon>Dothideomycetes</taxon>
        <taxon>Pleosporomycetidae</taxon>
        <taxon>Pleosporales</taxon>
        <taxon>Dothidotthiaceae</taxon>
        <taxon>Dothidotthia</taxon>
    </lineage>
</organism>